<dbReference type="InterPro" id="IPR001680">
    <property type="entry name" value="WD40_rpt"/>
</dbReference>
<evidence type="ECO:0000259" key="9">
    <source>
        <dbReference type="Pfam" id="PF24883"/>
    </source>
</evidence>
<dbReference type="PANTHER" id="PTHR19879:SF9">
    <property type="entry name" value="TRANSCRIPTION INITIATION FACTOR TFIID SUBUNIT 5"/>
    <property type="match status" value="1"/>
</dbReference>
<protein>
    <recommendedName>
        <fullName evidence="12">Vegetative incompatibility protein HET-E-1</fullName>
    </recommendedName>
</protein>
<keyword evidence="5" id="KW-0539">Nucleus</keyword>
<feature type="compositionally biased region" description="Pro residues" evidence="7">
    <location>
        <begin position="2511"/>
        <end position="2521"/>
    </location>
</feature>
<feature type="repeat" description="WD" evidence="6">
    <location>
        <begin position="928"/>
        <end position="969"/>
    </location>
</feature>
<dbReference type="InterPro" id="IPR056884">
    <property type="entry name" value="NPHP3-like_N"/>
</dbReference>
<dbReference type="SUPFAM" id="SSF52540">
    <property type="entry name" value="P-loop containing nucleoside triphosphate hydrolases"/>
    <property type="match status" value="1"/>
</dbReference>
<keyword evidence="2" id="KW-0813">Transport</keyword>
<feature type="compositionally biased region" description="Pro residues" evidence="7">
    <location>
        <begin position="2143"/>
        <end position="2160"/>
    </location>
</feature>
<dbReference type="PANTHER" id="PTHR19879">
    <property type="entry name" value="TRANSCRIPTION INITIATION FACTOR TFIID"/>
    <property type="match status" value="1"/>
</dbReference>
<feature type="compositionally biased region" description="Low complexity" evidence="7">
    <location>
        <begin position="2705"/>
        <end position="2778"/>
    </location>
</feature>
<dbReference type="InterPro" id="IPR027417">
    <property type="entry name" value="P-loop_NTPase"/>
</dbReference>
<feature type="compositionally biased region" description="Low complexity" evidence="7">
    <location>
        <begin position="3218"/>
        <end position="3252"/>
    </location>
</feature>
<proteinExistence type="predicted"/>
<reference evidence="10" key="1">
    <citation type="submission" date="2021-01" db="EMBL/GenBank/DDBJ databases">
        <authorList>
            <person name="Kaushik A."/>
        </authorList>
    </citation>
    <scope>NUCLEOTIDE SEQUENCE</scope>
    <source>
        <strain evidence="10">AG1-1C</strain>
    </source>
</reference>
<evidence type="ECO:0000256" key="6">
    <source>
        <dbReference type="PROSITE-ProRule" id="PRU00221"/>
    </source>
</evidence>
<dbReference type="Pfam" id="PF16755">
    <property type="entry name" value="Beta-prop_NUP159_NUP214"/>
    <property type="match status" value="1"/>
</dbReference>
<feature type="compositionally biased region" description="Low complexity" evidence="7">
    <location>
        <begin position="2408"/>
        <end position="2418"/>
    </location>
</feature>
<feature type="repeat" description="WD" evidence="6">
    <location>
        <begin position="1142"/>
        <end position="1183"/>
    </location>
</feature>
<feature type="compositionally biased region" description="Low complexity" evidence="7">
    <location>
        <begin position="2785"/>
        <end position="2798"/>
    </location>
</feature>
<dbReference type="SUPFAM" id="SSF50998">
    <property type="entry name" value="Quinoprotein alcohol dehydrogenase-like"/>
    <property type="match status" value="2"/>
</dbReference>
<feature type="region of interest" description="Disordered" evidence="7">
    <location>
        <begin position="2408"/>
        <end position="2431"/>
    </location>
</feature>
<dbReference type="SMART" id="SM00320">
    <property type="entry name" value="WD40"/>
    <property type="match status" value="11"/>
</dbReference>
<feature type="compositionally biased region" description="Basic and acidic residues" evidence="7">
    <location>
        <begin position="2459"/>
        <end position="2501"/>
    </location>
</feature>
<dbReference type="InterPro" id="IPR011047">
    <property type="entry name" value="Quinoprotein_ADH-like_sf"/>
</dbReference>
<dbReference type="InterPro" id="IPR039462">
    <property type="entry name" value="Nup159/Nup146_N"/>
</dbReference>
<feature type="repeat" description="WD" evidence="6">
    <location>
        <begin position="1099"/>
        <end position="1133"/>
    </location>
</feature>
<evidence type="ECO:0000256" key="4">
    <source>
        <dbReference type="ARBA" id="ARBA00022737"/>
    </source>
</evidence>
<feature type="region of interest" description="Disordered" evidence="7">
    <location>
        <begin position="3185"/>
        <end position="3387"/>
    </location>
</feature>
<feature type="compositionally biased region" description="Polar residues" evidence="7">
    <location>
        <begin position="2083"/>
        <end position="2097"/>
    </location>
</feature>
<evidence type="ECO:0000256" key="7">
    <source>
        <dbReference type="SAM" id="MobiDB-lite"/>
    </source>
</evidence>
<keyword evidence="3 6" id="KW-0853">WD repeat</keyword>
<dbReference type="PROSITE" id="PS00678">
    <property type="entry name" value="WD_REPEATS_1"/>
    <property type="match status" value="2"/>
</dbReference>
<feature type="repeat" description="WD" evidence="6">
    <location>
        <begin position="1056"/>
        <end position="1097"/>
    </location>
</feature>
<feature type="compositionally biased region" description="Low complexity" evidence="7">
    <location>
        <begin position="2673"/>
        <end position="2685"/>
    </location>
</feature>
<feature type="compositionally biased region" description="Low complexity" evidence="7">
    <location>
        <begin position="2607"/>
        <end position="2619"/>
    </location>
</feature>
<comment type="subcellular location">
    <subcellularLocation>
        <location evidence="1">Nucleus</location>
    </subcellularLocation>
</comment>
<accession>A0A8H2Y6M8</accession>
<evidence type="ECO:0000313" key="10">
    <source>
        <dbReference type="EMBL" id="CAE6440870.1"/>
    </source>
</evidence>
<dbReference type="Pfam" id="PF00400">
    <property type="entry name" value="WD40"/>
    <property type="match status" value="8"/>
</dbReference>
<feature type="compositionally biased region" description="Basic and acidic residues" evidence="7">
    <location>
        <begin position="3187"/>
        <end position="3196"/>
    </location>
</feature>
<feature type="compositionally biased region" description="Low complexity" evidence="7">
    <location>
        <begin position="2124"/>
        <end position="2133"/>
    </location>
</feature>
<evidence type="ECO:0000256" key="3">
    <source>
        <dbReference type="ARBA" id="ARBA00022574"/>
    </source>
</evidence>
<dbReference type="GO" id="GO:0005634">
    <property type="term" value="C:nucleus"/>
    <property type="evidence" value="ECO:0007669"/>
    <property type="project" value="UniProtKB-SubCell"/>
</dbReference>
<feature type="compositionally biased region" description="Low complexity" evidence="7">
    <location>
        <begin position="3306"/>
        <end position="3324"/>
    </location>
</feature>
<dbReference type="EMBL" id="CAJMWS010000394">
    <property type="protein sequence ID" value="CAE6440870.1"/>
    <property type="molecule type" value="Genomic_DNA"/>
</dbReference>
<evidence type="ECO:0000313" key="11">
    <source>
        <dbReference type="Proteomes" id="UP000663846"/>
    </source>
</evidence>
<dbReference type="Pfam" id="PF24883">
    <property type="entry name" value="NPHP3_N"/>
    <property type="match status" value="1"/>
</dbReference>
<feature type="domain" description="Nephrocystin 3-like N-terminal" evidence="9">
    <location>
        <begin position="288"/>
        <end position="443"/>
    </location>
</feature>
<dbReference type="Proteomes" id="UP000663846">
    <property type="component" value="Unassembled WGS sequence"/>
</dbReference>
<dbReference type="PROSITE" id="PS50294">
    <property type="entry name" value="WD_REPEATS_REGION"/>
    <property type="match status" value="4"/>
</dbReference>
<name>A0A8H2Y6M8_9AGAM</name>
<dbReference type="SUPFAM" id="SSF117289">
    <property type="entry name" value="Nucleoporin domain"/>
    <property type="match status" value="1"/>
</dbReference>
<feature type="region of interest" description="Disordered" evidence="7">
    <location>
        <begin position="2083"/>
        <end position="2214"/>
    </location>
</feature>
<feature type="compositionally biased region" description="Acidic residues" evidence="7">
    <location>
        <begin position="3330"/>
        <end position="3339"/>
    </location>
</feature>
<feature type="region of interest" description="Disordered" evidence="7">
    <location>
        <begin position="2453"/>
        <end position="2814"/>
    </location>
</feature>
<sequence>LYLPSFPLSNHLYCIIMNSRKRINQPHKEIEDNVKRAKCDDNTLFQSKDTACLRRPSQLDSGSSTNEQQVELNDTPNGSLPAQASSIRAAPGSSATKWKGLKGFASSAVIKPVTGLFGPIKDVAEVFVECVDNCKMAGAANAEYDVLRARLEVLFEDLRGYFGEGCSPKMNSSMENLCNSIQEELDFIRKKREKSKGARYLAAKGEADEILACLRRVEGYLQRLLLNANLTMWKIAQEQANDSRSNHIFTLVDRLPSSLPAWYNSAEGVELKRRGCTLGTRVDILAKVHGWVCNRGEGAVYWLNGMAGTGKTTIAYSTCAALDDAHKLAASFFCSRLREECRNVNTIIPSIAYQLARFSRPFHSALSAVIEKDPDIHGRLLRLQFDSLIIQPMLQVQHTLPEVLVVVIDALDECENKESTRLMLDLLLKNVENLPIRFIVSSRPEPEIRDQMTDEIVKSRLVLHELDKGEVQLDIEKYLRESLAQMSPTDAQISELAKRAGILFIYAATAVRYIGYDNFQSDPEDRMRTLLGGSQSEDDGENEDIDQLYMTVLEVALGNRWLRKVERDNMRQVLYTVICAHEPLTVAGLSELLQIDGANRVRAALRPLWSVIHVVGSNELVTTLHASFPDFMLDTSRSNKYHCDPIIHHRILAEKCFGRIKRVQPQFNICGLESSYLPDEMVPDIEERVVKAIPSELLYACRYWAAHFKEGKREEMQIEQLQEFLSKQLLLWMEVLNLSKQMRSGMECMKLICQWCEQLEGNAELIELAHDADRFVGTFLSNAISKSTPHIYLSMLSLWPRSSPVSMHYAEYIHGPVEAEGEALEQREQALLATWPFEGSIEAIAMSPGGQYIGLGIEDLDKVVIVDTTSGEVILELSQVLTGTIKSLAFSPDGSRIMAGLIWFSDATILGWDTCNGDMVFDPIQLKVDGRMGEVRCLKLSPDCTRIATGCRDNSLRLWDIETGEMLLRLTTERPINNLAFSPDGAQFAVTSIRTITVYNSHWRIENSNLGPVACLIHAGWSDLISFSPDGARIISANGSISIWDAKTGVRILGRLTEHRCDISSIEYSPDGRYFSSGHVDGTISVWDAQTGKIVLDPLELHTGNVVSLAFSADSTRMFSIGQDRLLCIWDFRRRVLASGNADRYSHRITSVKVSSDGSSFASGSEDGTICIWSTYTGEIILGPVAMNIGQICAIDFLDNRVVSGSSYGEICAYDALNERLVLGPLNVYPADNIRTVEYSSDGKWILTTTRSGRVGILDARTGLLILALVCDADGGRIARFSPDCSRIACTTSDEWGFQILDSQDGSVVLNMLEASKYSYISSVSYSPNSTLIALGSRDRVIKIINAWTGAVVLTESYGNDRIQCIDFSPDSTHIVSTSDNRTIQIRDVQTGEIEFEFPHGHVSNVTSVAYSPCGTHILSFSECDMSVRVHDARGVGQTALPPFLAEYGEWEIDVDGWISDNMARLLAWPPREMQKSEVETDILDVSEYLSLKLLGRDAKVKLSDVFDATKWAGNSSLLAVSNKLGWFVAGTPTSLVASPLTHLRETQANSTGDGPTPIEPKHRISLSGAPYFVHFATSHTKVVVVVRAEDIWNLEIFNAEDICRESAGDVKPTHTLSLGTEDVVDMQPNPSEGSDVVAILRGRSSSSSCLDMINIATASRITSWGAANSADESTALTSSEYFFASARATAHFGVVSWSVRGKQIVVGTRGGELVQFTPEGERKQTIPPPPSLSSPQSVVSVLWLENTVFHVVYGNPTSDPSDPTHEYEVYNILFDSKMNSANYVKFIDPAPPYGVTSRLSCRHYARLVGWEPAKHLIFVSDGPSTDVGAIACLNPSETESKPSPWVTLEVDETSRIALPMDDEMNETSIMGFDLDLTATEPISNSQEAGDDAVPSPPSPILHLYTSAGLVISYHVLNSRGDKYPGMGTAEVPSAVSATPAKTLASTTPSATPVFGASMTPAGMPGFGVTGFGMSATPVKPSPFGQASTTPAFGQPSTTPAATPAFGQTSAPAFGQGSAFGTTSAFGSKPAFGSASFGAAGGGGFGKFSSSTPAGTPASGGFAGFGSKPATFGSTLAPTTNVFGSGSGTTTPKTESPLSAFGSSTFGGGTSATTPKSAFGGFGSSIPSVSSPVKPRDGSTEPESPPPVDKPPIEMSPPGSPAAQSDSEIEVGDLSIGGLGKKPPAGLDVSDDESEHDPTETPSKPPASTSGFTGFGKSSAFGTAATAGAFAIKPATGGAFGSSTGTTFGAAKPAGGFGAFGSKSTSASTGFSFGAGAKNAEKPAFSFSGGPAFGSSAFGSSADGGSTPAFGSSTFGSSTSGISTPTFGSTAFGPNASGSSAPVDSAPKTPTGDEQRNEQNDALFKSAMSFLDGVFGSASKPGSGFGAAPTFGTTSAPAFGTTSAFGAAAKPADSSAPKTGGGFSALAAPKPGESKITGGFAGFGDAAKNKGGFLGFGDGPKKDIFAEPAKSEEKKEDEEKKEELTPNKDPEEPGPDTKPEAPKTTVGSPLVSPPSPKPKSPSPEATKSPKEAPSRIPVPKPSLLDRLSPRPEPQEQAEPEPPKSESSTPPGSPSPSASPPPAPPKSAPPPTPSPFGLGKPPLKPFGSAPLRSSPLASPPVTRENEAKPFSETPSKPPALTSKTSSENVAKPASTGFVGFGKPAATEEKRESKPATAAAPSAKPPSLFSGPSALPSPFSAPKLPVSTSPAPTTAAPSAAKPSFFGAPAASSTTAPPTSSPFSGFGTKLGSSPFSAPSSSPPSLFAQPPAAKTPPAGSTPAAPPPSFGFANFKPQSSSSPATPPPSAEPSSSNTSALSNVEVEFNKLLEHMSAELGKLRQDTAMLQQRHAQISRANIPTPVAIQKTEEPSKWGLGDLAALKQVTGLVAKEIDGLKGLNKDFIAQMTALQPGAEKVQAKRNEIARYIKAKKDPKYTRLLKSRTSSPEHIESQTKLRKSLQIVRERTRQLEDFMAAQRSRIQKQKEGRREFKVPSIDTINRTMRNIDSALAQKSEEIVTLTARVDRMKLKGPRRKASTAVAPLALPPAENEKIKLASASALNMERSSLRLKNALLQARTETPLNTTAVGAPVEEKPNTLAKVMPSKPPVPATPATSMVLPTMPPATSTPASTFPLFSQPPATPNPFAPKAPVMPAKTSSGGFSFAPVAPATLPAFTPLGKDEFHVTAGYEHSARRSEKSRMHGSSAKFKTPSPNISRTLSDAETASPLPAPTLAPTITPAKSFFGSGPTSTPSTGGKAASAPDGFFSFSTPSAGPVASTPPPPKGFSFFQTPAQKAATTSTTPAIPPIPSWATPNSSISSTNSSGSVKSRVKDDQEDDEGSEGSEEHSGEEGEDEEDDEDWIPDDEDEEDEDVSDGVPEGEEDDEDQTARI</sequence>
<feature type="domain" description="Nucleoporin Nup159/Nup146 N-terminal" evidence="8">
    <location>
        <begin position="1515"/>
        <end position="1892"/>
    </location>
</feature>
<dbReference type="CDD" id="cd00200">
    <property type="entry name" value="WD40"/>
    <property type="match status" value="1"/>
</dbReference>
<feature type="compositionally biased region" description="Polar residues" evidence="7">
    <location>
        <begin position="3207"/>
        <end position="3217"/>
    </location>
</feature>
<evidence type="ECO:0000256" key="2">
    <source>
        <dbReference type="ARBA" id="ARBA00022448"/>
    </source>
</evidence>
<organism evidence="10 11">
    <name type="scientific">Rhizoctonia solani</name>
    <dbReference type="NCBI Taxonomy" id="456999"/>
    <lineage>
        <taxon>Eukaryota</taxon>
        <taxon>Fungi</taxon>
        <taxon>Dikarya</taxon>
        <taxon>Basidiomycota</taxon>
        <taxon>Agaricomycotina</taxon>
        <taxon>Agaricomycetes</taxon>
        <taxon>Cantharellales</taxon>
        <taxon>Ceratobasidiaceae</taxon>
        <taxon>Rhizoctonia</taxon>
    </lineage>
</organism>
<feature type="compositionally biased region" description="Acidic residues" evidence="7">
    <location>
        <begin position="3347"/>
        <end position="3387"/>
    </location>
</feature>
<dbReference type="InterPro" id="IPR019775">
    <property type="entry name" value="WD40_repeat_CS"/>
</dbReference>
<dbReference type="PROSITE" id="PS50082">
    <property type="entry name" value="WD_REPEATS_2"/>
    <property type="match status" value="4"/>
</dbReference>
<feature type="compositionally biased region" description="Pro residues" evidence="7">
    <location>
        <begin position="2570"/>
        <end position="2593"/>
    </location>
</feature>
<evidence type="ECO:0000256" key="5">
    <source>
        <dbReference type="ARBA" id="ARBA00023242"/>
    </source>
</evidence>
<feature type="region of interest" description="Disordered" evidence="7">
    <location>
        <begin position="55"/>
        <end position="86"/>
    </location>
</feature>
<comment type="caution">
    <text evidence="10">The sequence shown here is derived from an EMBL/GenBank/DDBJ whole genome shotgun (WGS) entry which is preliminary data.</text>
</comment>
<dbReference type="Gene3D" id="2.130.10.10">
    <property type="entry name" value="YVTN repeat-like/Quinoprotein amine dehydrogenase"/>
    <property type="match status" value="5"/>
</dbReference>
<keyword evidence="4" id="KW-0677">Repeat</keyword>
<feature type="compositionally biased region" description="Polar residues" evidence="7">
    <location>
        <begin position="58"/>
        <end position="86"/>
    </location>
</feature>
<evidence type="ECO:0008006" key="12">
    <source>
        <dbReference type="Google" id="ProtNLM"/>
    </source>
</evidence>
<dbReference type="Gene3D" id="3.40.50.300">
    <property type="entry name" value="P-loop containing nucleotide triphosphate hydrolases"/>
    <property type="match status" value="1"/>
</dbReference>
<evidence type="ECO:0000256" key="1">
    <source>
        <dbReference type="ARBA" id="ARBA00004123"/>
    </source>
</evidence>
<feature type="region of interest" description="Disordered" evidence="7">
    <location>
        <begin position="2326"/>
        <end position="2356"/>
    </location>
</feature>
<dbReference type="InterPro" id="IPR015943">
    <property type="entry name" value="WD40/YVTN_repeat-like_dom_sf"/>
</dbReference>
<gene>
    <name evidence="10" type="ORF">RDB_LOCUS129545</name>
</gene>
<feature type="non-terminal residue" evidence="10">
    <location>
        <position position="1"/>
    </location>
</feature>
<evidence type="ECO:0000259" key="8">
    <source>
        <dbReference type="Pfam" id="PF16755"/>
    </source>
</evidence>